<dbReference type="GO" id="GO:0008408">
    <property type="term" value="F:3'-5' exonuclease activity"/>
    <property type="evidence" value="ECO:0007669"/>
    <property type="project" value="InterPro"/>
</dbReference>
<proteinExistence type="predicted"/>
<keyword evidence="2" id="KW-0378">Hydrolase</keyword>
<dbReference type="CDD" id="cd06141">
    <property type="entry name" value="WRN_exo"/>
    <property type="match status" value="1"/>
</dbReference>
<dbReference type="EMBL" id="RCCI01000005">
    <property type="protein sequence ID" value="RLJ64574.1"/>
    <property type="molecule type" value="Genomic_DNA"/>
</dbReference>
<dbReference type="RefSeq" id="WP_207855860.1">
    <property type="nucleotide sequence ID" value="NZ_BHVV01000006.1"/>
</dbReference>
<accession>A0A497XCX2</accession>
<name>A0A497XCX2_9PROT</name>
<reference evidence="2 3" key="1">
    <citation type="submission" date="2018-10" db="EMBL/GenBank/DDBJ databases">
        <title>Genomic Encyclopedia of Type Strains, Phase IV (KMG-IV): sequencing the most valuable type-strain genomes for metagenomic binning, comparative biology and taxonomic classification.</title>
        <authorList>
            <person name="Goeker M."/>
        </authorList>
    </citation>
    <scope>NUCLEOTIDE SEQUENCE [LARGE SCALE GENOMIC DNA]</scope>
    <source>
        <strain evidence="2 3">DSM 26916</strain>
    </source>
</reference>
<evidence type="ECO:0000313" key="3">
    <source>
        <dbReference type="Proteomes" id="UP000268908"/>
    </source>
</evidence>
<keyword evidence="2" id="KW-0540">Nuclease</keyword>
<dbReference type="PANTHER" id="PTHR47765:SF2">
    <property type="entry name" value="EXONUCLEASE MUT-7 HOMOLOG"/>
    <property type="match status" value="1"/>
</dbReference>
<sequence>MTSAMKRAAVADAALPPYPGIALADILLVDSPAAAAEAAAALLAADVVGFDTESKPTFAKGEVSTGPHLVQLATDARAFLFPVERLPSLDALKAVLESSRIRKVGFGLDSDVARLKAKLGIETRNVLDLAVALRGAGERNTVGARAAVARYFGQRLQKSKRASTSNWAQPRLSESQMRYAADDAQVALRVYRATRLQTAPEHPAAPHRPVRSLAAIVKHLLEKWLRLKPPRQD</sequence>
<gene>
    <name evidence="2" type="ORF">DFR35_1213</name>
</gene>
<keyword evidence="2" id="KW-0269">Exonuclease</keyword>
<protein>
    <submittedName>
        <fullName evidence="2">3'-5' exonuclease</fullName>
    </submittedName>
</protein>
<dbReference type="SMART" id="SM00474">
    <property type="entry name" value="35EXOc"/>
    <property type="match status" value="1"/>
</dbReference>
<feature type="domain" description="3'-5' exonuclease" evidence="1">
    <location>
        <begin position="26"/>
        <end position="199"/>
    </location>
</feature>
<dbReference type="InterPro" id="IPR036397">
    <property type="entry name" value="RNaseH_sf"/>
</dbReference>
<organism evidence="2 3">
    <name type="scientific">Sulfurisoma sediminicola</name>
    <dbReference type="NCBI Taxonomy" id="1381557"/>
    <lineage>
        <taxon>Bacteria</taxon>
        <taxon>Pseudomonadati</taxon>
        <taxon>Pseudomonadota</taxon>
        <taxon>Betaproteobacteria</taxon>
        <taxon>Nitrosomonadales</taxon>
        <taxon>Sterolibacteriaceae</taxon>
        <taxon>Sulfurisoma</taxon>
    </lineage>
</organism>
<dbReference type="GO" id="GO:0003676">
    <property type="term" value="F:nucleic acid binding"/>
    <property type="evidence" value="ECO:0007669"/>
    <property type="project" value="InterPro"/>
</dbReference>
<evidence type="ECO:0000313" key="2">
    <source>
        <dbReference type="EMBL" id="RLJ64574.1"/>
    </source>
</evidence>
<dbReference type="PANTHER" id="PTHR47765">
    <property type="entry name" value="3'-5' EXONUCLEASE DOMAIN-CONTAINING PROTEIN"/>
    <property type="match status" value="1"/>
</dbReference>
<dbReference type="AlphaFoldDB" id="A0A497XCX2"/>
<dbReference type="Gene3D" id="3.30.420.10">
    <property type="entry name" value="Ribonuclease H-like superfamily/Ribonuclease H"/>
    <property type="match status" value="1"/>
</dbReference>
<dbReference type="InterPro" id="IPR002562">
    <property type="entry name" value="3'-5'_exonuclease_dom"/>
</dbReference>
<keyword evidence="3" id="KW-1185">Reference proteome</keyword>
<dbReference type="Pfam" id="PF01612">
    <property type="entry name" value="DNA_pol_A_exo1"/>
    <property type="match status" value="1"/>
</dbReference>
<evidence type="ECO:0000259" key="1">
    <source>
        <dbReference type="SMART" id="SM00474"/>
    </source>
</evidence>
<dbReference type="GO" id="GO:0006139">
    <property type="term" value="P:nucleobase-containing compound metabolic process"/>
    <property type="evidence" value="ECO:0007669"/>
    <property type="project" value="InterPro"/>
</dbReference>
<comment type="caution">
    <text evidence="2">The sequence shown here is derived from an EMBL/GenBank/DDBJ whole genome shotgun (WGS) entry which is preliminary data.</text>
</comment>
<dbReference type="InterPro" id="IPR012337">
    <property type="entry name" value="RNaseH-like_sf"/>
</dbReference>
<dbReference type="Proteomes" id="UP000268908">
    <property type="component" value="Unassembled WGS sequence"/>
</dbReference>
<dbReference type="SUPFAM" id="SSF53098">
    <property type="entry name" value="Ribonuclease H-like"/>
    <property type="match status" value="1"/>
</dbReference>
<dbReference type="InterPro" id="IPR052408">
    <property type="entry name" value="Exonuclease_MUT-7-like"/>
</dbReference>